<feature type="region of interest" description="Disordered" evidence="1">
    <location>
        <begin position="123"/>
        <end position="147"/>
    </location>
</feature>
<evidence type="ECO:0000313" key="4">
    <source>
        <dbReference type="Proteomes" id="UP000075883"/>
    </source>
</evidence>
<dbReference type="Proteomes" id="UP000075883">
    <property type="component" value="Unassembled WGS sequence"/>
</dbReference>
<keyword evidence="2" id="KW-0732">Signal</keyword>
<feature type="signal peptide" evidence="2">
    <location>
        <begin position="1"/>
        <end position="22"/>
    </location>
</feature>
<dbReference type="EMBL" id="AXCM01013831">
    <property type="status" value="NOT_ANNOTATED_CDS"/>
    <property type="molecule type" value="Genomic_DNA"/>
</dbReference>
<keyword evidence="4" id="KW-1185">Reference proteome</keyword>
<reference evidence="4" key="1">
    <citation type="submission" date="2013-09" db="EMBL/GenBank/DDBJ databases">
        <title>The Genome Sequence of Anopheles culicifacies species A.</title>
        <authorList>
            <consortium name="The Broad Institute Genomics Platform"/>
            <person name="Neafsey D.E."/>
            <person name="Besansky N."/>
            <person name="Howell P."/>
            <person name="Walton C."/>
            <person name="Young S.K."/>
            <person name="Zeng Q."/>
            <person name="Gargeya S."/>
            <person name="Fitzgerald M."/>
            <person name="Haas B."/>
            <person name="Abouelleil A."/>
            <person name="Allen A.W."/>
            <person name="Alvarado L."/>
            <person name="Arachchi H.M."/>
            <person name="Berlin A.M."/>
            <person name="Chapman S.B."/>
            <person name="Gainer-Dewar J."/>
            <person name="Goldberg J."/>
            <person name="Griggs A."/>
            <person name="Gujja S."/>
            <person name="Hansen M."/>
            <person name="Howarth C."/>
            <person name="Imamovic A."/>
            <person name="Ireland A."/>
            <person name="Larimer J."/>
            <person name="McCowan C."/>
            <person name="Murphy C."/>
            <person name="Pearson M."/>
            <person name="Poon T.W."/>
            <person name="Priest M."/>
            <person name="Roberts A."/>
            <person name="Saif S."/>
            <person name="Shea T."/>
            <person name="Sisk P."/>
            <person name="Sykes S."/>
            <person name="Wortman J."/>
            <person name="Nusbaum C."/>
            <person name="Birren B."/>
        </authorList>
    </citation>
    <scope>NUCLEOTIDE SEQUENCE [LARGE SCALE GENOMIC DNA]</scope>
    <source>
        <strain evidence="4">A-37</strain>
    </source>
</reference>
<dbReference type="AlphaFoldDB" id="A0A182M1I3"/>
<reference evidence="3" key="2">
    <citation type="submission" date="2020-05" db="UniProtKB">
        <authorList>
            <consortium name="EnsemblMetazoa"/>
        </authorList>
    </citation>
    <scope>IDENTIFICATION</scope>
    <source>
        <strain evidence="3">A-37</strain>
    </source>
</reference>
<feature type="chain" id="PRO_5008127847" evidence="2">
    <location>
        <begin position="23"/>
        <end position="224"/>
    </location>
</feature>
<accession>A0A182M1I3</accession>
<organism evidence="3 4">
    <name type="scientific">Anopheles culicifacies</name>
    <dbReference type="NCBI Taxonomy" id="139723"/>
    <lineage>
        <taxon>Eukaryota</taxon>
        <taxon>Metazoa</taxon>
        <taxon>Ecdysozoa</taxon>
        <taxon>Arthropoda</taxon>
        <taxon>Hexapoda</taxon>
        <taxon>Insecta</taxon>
        <taxon>Pterygota</taxon>
        <taxon>Neoptera</taxon>
        <taxon>Endopterygota</taxon>
        <taxon>Diptera</taxon>
        <taxon>Nematocera</taxon>
        <taxon>Culicoidea</taxon>
        <taxon>Culicidae</taxon>
        <taxon>Anophelinae</taxon>
        <taxon>Anopheles</taxon>
        <taxon>culicifacies species complex</taxon>
    </lineage>
</organism>
<protein>
    <submittedName>
        <fullName evidence="3">Uncharacterized protein</fullName>
    </submittedName>
</protein>
<evidence type="ECO:0000256" key="1">
    <source>
        <dbReference type="SAM" id="MobiDB-lite"/>
    </source>
</evidence>
<sequence length="224" mass="25107">MSPLRALLLALVMTLAESAGEADYTLDDSFWNEESPVGEVERLLKEHQQNQELVDKIGSSYYQIIYPVQLRHHEKMGISTREVNQPKVRYRFREPADTNRTRTRKSYYYEANYAVYGGGDDETGGTFPQRGYDGSYSGSGRGRGRSRVSVSPFQHIIIQHVRCRTAKTDSNTGCKMGGGSIKNLKHSLGSLMEGNNQVMKNEMPLFACSSSFRPPGRVVARLTG</sequence>
<dbReference type="VEuPathDB" id="VectorBase:ACUA007150"/>
<dbReference type="STRING" id="139723.A0A182M1I3"/>
<evidence type="ECO:0000256" key="2">
    <source>
        <dbReference type="SAM" id="SignalP"/>
    </source>
</evidence>
<dbReference type="EnsemblMetazoa" id="ACUA007150-RA">
    <property type="protein sequence ID" value="ACUA007150-PA"/>
    <property type="gene ID" value="ACUA007150"/>
</dbReference>
<evidence type="ECO:0000313" key="3">
    <source>
        <dbReference type="EnsemblMetazoa" id="ACUA007150-PA"/>
    </source>
</evidence>
<name>A0A182M1I3_9DIPT</name>
<proteinExistence type="predicted"/>